<feature type="region of interest" description="Disordered" evidence="1">
    <location>
        <begin position="1"/>
        <end position="23"/>
    </location>
</feature>
<proteinExistence type="predicted"/>
<evidence type="ECO:0000313" key="3">
    <source>
        <dbReference type="Proteomes" id="UP000324222"/>
    </source>
</evidence>
<evidence type="ECO:0000256" key="1">
    <source>
        <dbReference type="SAM" id="MobiDB-lite"/>
    </source>
</evidence>
<evidence type="ECO:0000313" key="2">
    <source>
        <dbReference type="EMBL" id="MPC72577.1"/>
    </source>
</evidence>
<feature type="compositionally biased region" description="Polar residues" evidence="1">
    <location>
        <begin position="110"/>
        <end position="122"/>
    </location>
</feature>
<sequence>MTEFKREVRKTGGGPPPTLPDDTAKVIGIIGSEVNDLGCAFDCDTGPSDSDVASPAVSENTAITIVLDELVASSSVPGRTTASVCAPKAHESMPKNLATVSKKRKRRFSETNPATLQVSEQQKLLLEE</sequence>
<accession>A0A5B7HTJ9</accession>
<name>A0A5B7HTJ9_PORTR</name>
<feature type="compositionally biased region" description="Basic and acidic residues" evidence="1">
    <location>
        <begin position="1"/>
        <end position="10"/>
    </location>
</feature>
<feature type="region of interest" description="Disordered" evidence="1">
    <location>
        <begin position="95"/>
        <end position="128"/>
    </location>
</feature>
<keyword evidence="3" id="KW-1185">Reference proteome</keyword>
<dbReference type="AlphaFoldDB" id="A0A5B7HTJ9"/>
<dbReference type="EMBL" id="VSRR010034992">
    <property type="protein sequence ID" value="MPC72577.1"/>
    <property type="molecule type" value="Genomic_DNA"/>
</dbReference>
<protein>
    <submittedName>
        <fullName evidence="2">Uncharacterized protein</fullName>
    </submittedName>
</protein>
<gene>
    <name evidence="2" type="ORF">E2C01_066889</name>
</gene>
<reference evidence="2 3" key="1">
    <citation type="submission" date="2019-05" db="EMBL/GenBank/DDBJ databases">
        <title>Another draft genome of Portunus trituberculatus and its Hox gene families provides insights of decapod evolution.</title>
        <authorList>
            <person name="Jeong J.-H."/>
            <person name="Song I."/>
            <person name="Kim S."/>
            <person name="Choi T."/>
            <person name="Kim D."/>
            <person name="Ryu S."/>
            <person name="Kim W."/>
        </authorList>
    </citation>
    <scope>NUCLEOTIDE SEQUENCE [LARGE SCALE GENOMIC DNA]</scope>
    <source>
        <tissue evidence="2">Muscle</tissue>
    </source>
</reference>
<comment type="caution">
    <text evidence="2">The sequence shown here is derived from an EMBL/GenBank/DDBJ whole genome shotgun (WGS) entry which is preliminary data.</text>
</comment>
<dbReference type="Proteomes" id="UP000324222">
    <property type="component" value="Unassembled WGS sequence"/>
</dbReference>
<organism evidence="2 3">
    <name type="scientific">Portunus trituberculatus</name>
    <name type="common">Swimming crab</name>
    <name type="synonym">Neptunus trituberculatus</name>
    <dbReference type="NCBI Taxonomy" id="210409"/>
    <lineage>
        <taxon>Eukaryota</taxon>
        <taxon>Metazoa</taxon>
        <taxon>Ecdysozoa</taxon>
        <taxon>Arthropoda</taxon>
        <taxon>Crustacea</taxon>
        <taxon>Multicrustacea</taxon>
        <taxon>Malacostraca</taxon>
        <taxon>Eumalacostraca</taxon>
        <taxon>Eucarida</taxon>
        <taxon>Decapoda</taxon>
        <taxon>Pleocyemata</taxon>
        <taxon>Brachyura</taxon>
        <taxon>Eubrachyura</taxon>
        <taxon>Portunoidea</taxon>
        <taxon>Portunidae</taxon>
        <taxon>Portuninae</taxon>
        <taxon>Portunus</taxon>
    </lineage>
</organism>